<dbReference type="InterPro" id="IPR001258">
    <property type="entry name" value="NHL_repeat"/>
</dbReference>
<dbReference type="OrthoDB" id="9799230at2"/>
<dbReference type="GO" id="GO:0008270">
    <property type="term" value="F:zinc ion binding"/>
    <property type="evidence" value="ECO:0007669"/>
    <property type="project" value="UniProtKB-KW"/>
</dbReference>
<dbReference type="GO" id="GO:0016887">
    <property type="term" value="F:ATP hydrolysis activity"/>
    <property type="evidence" value="ECO:0007669"/>
    <property type="project" value="InterPro"/>
</dbReference>
<dbReference type="PROSITE" id="PS51125">
    <property type="entry name" value="NHL"/>
    <property type="match status" value="3"/>
</dbReference>
<dbReference type="InterPro" id="IPR050952">
    <property type="entry name" value="TRIM-NHL_E3_ligases"/>
</dbReference>
<dbReference type="GO" id="GO:0061630">
    <property type="term" value="F:ubiquitin protein ligase activity"/>
    <property type="evidence" value="ECO:0007669"/>
    <property type="project" value="TreeGrafter"/>
</dbReference>
<dbReference type="Gene3D" id="2.120.10.30">
    <property type="entry name" value="TolB, C-terminal domain"/>
    <property type="match status" value="3"/>
</dbReference>
<protein>
    <submittedName>
        <fullName evidence="6">2-aminoethylphosphonate import ATP-binding protein PhnT</fullName>
    </submittedName>
</protein>
<evidence type="ECO:0000256" key="3">
    <source>
        <dbReference type="ARBA" id="ARBA00022840"/>
    </source>
</evidence>
<dbReference type="Proteomes" id="UP000317178">
    <property type="component" value="Chromosome"/>
</dbReference>
<dbReference type="SUPFAM" id="SSF63829">
    <property type="entry name" value="Calcium-dependent phosphotriesterase"/>
    <property type="match status" value="1"/>
</dbReference>
<dbReference type="Pfam" id="PF01436">
    <property type="entry name" value="NHL"/>
    <property type="match status" value="1"/>
</dbReference>
<dbReference type="GO" id="GO:0000209">
    <property type="term" value="P:protein polyubiquitination"/>
    <property type="evidence" value="ECO:0007669"/>
    <property type="project" value="TreeGrafter"/>
</dbReference>
<evidence type="ECO:0000256" key="4">
    <source>
        <dbReference type="PROSITE-ProRule" id="PRU00504"/>
    </source>
</evidence>
<feature type="domain" description="ABC transporter" evidence="5">
    <location>
        <begin position="6"/>
        <end position="225"/>
    </location>
</feature>
<evidence type="ECO:0000313" key="6">
    <source>
        <dbReference type="EMBL" id="QDU78791.1"/>
    </source>
</evidence>
<dbReference type="GO" id="GO:0043161">
    <property type="term" value="P:proteasome-mediated ubiquitin-dependent protein catabolic process"/>
    <property type="evidence" value="ECO:0007669"/>
    <property type="project" value="TreeGrafter"/>
</dbReference>
<dbReference type="PANTHER" id="PTHR24104">
    <property type="entry name" value="E3 UBIQUITIN-PROTEIN LIGASE NHLRC1-RELATED"/>
    <property type="match status" value="1"/>
</dbReference>
<dbReference type="InterPro" id="IPR011042">
    <property type="entry name" value="6-blade_b-propeller_TolB-like"/>
</dbReference>
<dbReference type="GO" id="GO:0005524">
    <property type="term" value="F:ATP binding"/>
    <property type="evidence" value="ECO:0007669"/>
    <property type="project" value="UniProtKB-KW"/>
</dbReference>
<proteinExistence type="predicted"/>
<feature type="repeat" description="NHL" evidence="4">
    <location>
        <begin position="566"/>
        <end position="608"/>
    </location>
</feature>
<evidence type="ECO:0000256" key="1">
    <source>
        <dbReference type="ARBA" id="ARBA00022737"/>
    </source>
</evidence>
<dbReference type="SUPFAM" id="SSF52540">
    <property type="entry name" value="P-loop containing nucleoside triphosphate hydrolases"/>
    <property type="match status" value="1"/>
</dbReference>
<dbReference type="KEGG" id="plon:Pla110_04950"/>
<evidence type="ECO:0000313" key="7">
    <source>
        <dbReference type="Proteomes" id="UP000317178"/>
    </source>
</evidence>
<dbReference type="PROSITE" id="PS00211">
    <property type="entry name" value="ABC_TRANSPORTER_1"/>
    <property type="match status" value="1"/>
</dbReference>
<dbReference type="RefSeq" id="WP_144999545.1">
    <property type="nucleotide sequence ID" value="NZ_CP036281.1"/>
</dbReference>
<dbReference type="AlphaFoldDB" id="A0A518CHV2"/>
<keyword evidence="2" id="KW-0547">Nucleotide-binding</keyword>
<feature type="repeat" description="NHL" evidence="4">
    <location>
        <begin position="429"/>
        <end position="470"/>
    </location>
</feature>
<gene>
    <name evidence="6" type="primary">phnT</name>
    <name evidence="6" type="ORF">Pla110_04950</name>
</gene>
<accession>A0A518CHV2</accession>
<dbReference type="InterPro" id="IPR003593">
    <property type="entry name" value="AAA+_ATPase"/>
</dbReference>
<evidence type="ECO:0000259" key="5">
    <source>
        <dbReference type="PROSITE" id="PS50893"/>
    </source>
</evidence>
<dbReference type="InterPro" id="IPR027417">
    <property type="entry name" value="P-loop_NTPase"/>
</dbReference>
<feature type="repeat" description="NHL" evidence="4">
    <location>
        <begin position="474"/>
        <end position="516"/>
    </location>
</feature>
<keyword evidence="1" id="KW-0677">Repeat</keyword>
<dbReference type="PANTHER" id="PTHR24104:SF25">
    <property type="entry name" value="PROTEIN LIN-41"/>
    <property type="match status" value="1"/>
</dbReference>
<keyword evidence="7" id="KW-1185">Reference proteome</keyword>
<dbReference type="SMART" id="SM00382">
    <property type="entry name" value="AAA"/>
    <property type="match status" value="1"/>
</dbReference>
<dbReference type="InterPro" id="IPR017871">
    <property type="entry name" value="ABC_transporter-like_CS"/>
</dbReference>
<sequence length="608" mass="68183">MSDVYWSVTNVILPGKPTPRLDHFSATLTSRPTAILGPSGSGKTSLLNVLAGFEQPQSGEVKPQFIKATNRLPLFWVPHTWGLWPHLTVQAQLEKVVTPPTTLHIERMLQAFDLFPLKSKYPHQLSQGEQSRVAVARALVAAPQVLLMDEPLVHVDPARAPGYWEFVREWCQSQQIALLFSTHQPEVALREAEEVLCLKEGRLLFQGSTQDLYQSPPSEELARYLGPTNWFAAEEVSIWFENPNNTIQHHRPEQLTWQSDASGPCEVEQACSLGALQEVDLHHPEDDLRRKVWLRSTNQSFIAGQRGFLKALLLLLGICLFSGCGSAEGVVLPVESTRYWMLPKDGYALPAPRAMGMSKEQNVLVLDTGGRVLIYTLDGKELRHWYMPEHDVGKPEGIIQLQDGRIAVADTHYHRVVFFNEQGDVVSMLGERGDKPGQFIYPVSITEDQNENFYVCEYGGNDRIQKFDRDGNFLLSFGGFGTADNEFQRASGITWHDGRIYAADAINNRIQVFTEEGKHLATWGSTEHPLELNYPYDIAAGPEDVFYVVEYGSGRVTKLNKQGQLLARYGSIGTGLGQFNTPWGITVDQQNNVFVADTGNRRVIQLNQ</sequence>
<name>A0A518CHV2_9PLAN</name>
<organism evidence="6 7">
    <name type="scientific">Polystyrenella longa</name>
    <dbReference type="NCBI Taxonomy" id="2528007"/>
    <lineage>
        <taxon>Bacteria</taxon>
        <taxon>Pseudomonadati</taxon>
        <taxon>Planctomycetota</taxon>
        <taxon>Planctomycetia</taxon>
        <taxon>Planctomycetales</taxon>
        <taxon>Planctomycetaceae</taxon>
        <taxon>Polystyrenella</taxon>
    </lineage>
</organism>
<keyword evidence="3 6" id="KW-0067">ATP-binding</keyword>
<dbReference type="EMBL" id="CP036281">
    <property type="protein sequence ID" value="QDU78791.1"/>
    <property type="molecule type" value="Genomic_DNA"/>
</dbReference>
<dbReference type="Gene3D" id="3.40.50.300">
    <property type="entry name" value="P-loop containing nucleotide triphosphate hydrolases"/>
    <property type="match status" value="1"/>
</dbReference>
<dbReference type="PROSITE" id="PS50893">
    <property type="entry name" value="ABC_TRANSPORTER_2"/>
    <property type="match status" value="1"/>
</dbReference>
<evidence type="ECO:0000256" key="2">
    <source>
        <dbReference type="ARBA" id="ARBA00022741"/>
    </source>
</evidence>
<dbReference type="Pfam" id="PF00005">
    <property type="entry name" value="ABC_tran"/>
    <property type="match status" value="1"/>
</dbReference>
<dbReference type="InterPro" id="IPR003439">
    <property type="entry name" value="ABC_transporter-like_ATP-bd"/>
</dbReference>
<reference evidence="6 7" key="1">
    <citation type="submission" date="2019-02" db="EMBL/GenBank/DDBJ databases">
        <title>Deep-cultivation of Planctomycetes and their phenomic and genomic characterization uncovers novel biology.</title>
        <authorList>
            <person name="Wiegand S."/>
            <person name="Jogler M."/>
            <person name="Boedeker C."/>
            <person name="Pinto D."/>
            <person name="Vollmers J."/>
            <person name="Rivas-Marin E."/>
            <person name="Kohn T."/>
            <person name="Peeters S.H."/>
            <person name="Heuer A."/>
            <person name="Rast P."/>
            <person name="Oberbeckmann S."/>
            <person name="Bunk B."/>
            <person name="Jeske O."/>
            <person name="Meyerdierks A."/>
            <person name="Storesund J.E."/>
            <person name="Kallscheuer N."/>
            <person name="Luecker S."/>
            <person name="Lage O.M."/>
            <person name="Pohl T."/>
            <person name="Merkel B.J."/>
            <person name="Hornburger P."/>
            <person name="Mueller R.-W."/>
            <person name="Bruemmer F."/>
            <person name="Labrenz M."/>
            <person name="Spormann A.M."/>
            <person name="Op den Camp H."/>
            <person name="Overmann J."/>
            <person name="Amann R."/>
            <person name="Jetten M.S.M."/>
            <person name="Mascher T."/>
            <person name="Medema M.H."/>
            <person name="Devos D.P."/>
            <person name="Kaster A.-K."/>
            <person name="Ovreas L."/>
            <person name="Rohde M."/>
            <person name="Galperin M.Y."/>
            <person name="Jogler C."/>
        </authorList>
    </citation>
    <scope>NUCLEOTIDE SEQUENCE [LARGE SCALE GENOMIC DNA]</scope>
    <source>
        <strain evidence="6 7">Pla110</strain>
    </source>
</reference>